<dbReference type="Proteomes" id="UP001054945">
    <property type="component" value="Unassembled WGS sequence"/>
</dbReference>
<sequence length="126" mass="13919">MAFLQLQPQDRVFREKLDILFLGKPTLKSGAPNSSHSRCRALPLHGLQPPPQITLTINFASYLFSQGRGLGGMPALSNGVHPLTPELKLHTIPNELTEWGLIKVSCTQQMTFRRVWGEGEGCRGPS</sequence>
<evidence type="ECO:0000313" key="1">
    <source>
        <dbReference type="EMBL" id="GIY68798.1"/>
    </source>
</evidence>
<protein>
    <submittedName>
        <fullName evidence="1">Uncharacterized protein</fullName>
    </submittedName>
</protein>
<comment type="caution">
    <text evidence="1">The sequence shown here is derived from an EMBL/GenBank/DDBJ whole genome shotgun (WGS) entry which is preliminary data.</text>
</comment>
<evidence type="ECO:0000313" key="2">
    <source>
        <dbReference type="Proteomes" id="UP001054945"/>
    </source>
</evidence>
<accession>A0AAV4VFB2</accession>
<name>A0AAV4VFB2_CAEEX</name>
<dbReference type="EMBL" id="BPLR01014444">
    <property type="protein sequence ID" value="GIY68798.1"/>
    <property type="molecule type" value="Genomic_DNA"/>
</dbReference>
<keyword evidence="2" id="KW-1185">Reference proteome</keyword>
<proteinExistence type="predicted"/>
<gene>
    <name evidence="1" type="ORF">CEXT_183391</name>
</gene>
<reference evidence="1 2" key="1">
    <citation type="submission" date="2021-06" db="EMBL/GenBank/DDBJ databases">
        <title>Caerostris extrusa draft genome.</title>
        <authorList>
            <person name="Kono N."/>
            <person name="Arakawa K."/>
        </authorList>
    </citation>
    <scope>NUCLEOTIDE SEQUENCE [LARGE SCALE GENOMIC DNA]</scope>
</reference>
<dbReference type="AlphaFoldDB" id="A0AAV4VFB2"/>
<organism evidence="1 2">
    <name type="scientific">Caerostris extrusa</name>
    <name type="common">Bark spider</name>
    <name type="synonym">Caerostris bankana</name>
    <dbReference type="NCBI Taxonomy" id="172846"/>
    <lineage>
        <taxon>Eukaryota</taxon>
        <taxon>Metazoa</taxon>
        <taxon>Ecdysozoa</taxon>
        <taxon>Arthropoda</taxon>
        <taxon>Chelicerata</taxon>
        <taxon>Arachnida</taxon>
        <taxon>Araneae</taxon>
        <taxon>Araneomorphae</taxon>
        <taxon>Entelegynae</taxon>
        <taxon>Araneoidea</taxon>
        <taxon>Araneidae</taxon>
        <taxon>Caerostris</taxon>
    </lineage>
</organism>